<dbReference type="AlphaFoldDB" id="A0A5U9KVQ7"/>
<organism evidence="1">
    <name type="scientific">Salmonella newport</name>
    <dbReference type="NCBI Taxonomy" id="108619"/>
    <lineage>
        <taxon>Bacteria</taxon>
        <taxon>Pseudomonadati</taxon>
        <taxon>Pseudomonadota</taxon>
        <taxon>Gammaproteobacteria</taxon>
        <taxon>Enterobacterales</taxon>
        <taxon>Enterobacteriaceae</taxon>
        <taxon>Salmonella</taxon>
    </lineage>
</organism>
<accession>A0A5U9KVQ7</accession>
<reference evidence="1" key="1">
    <citation type="submission" date="2018-07" db="EMBL/GenBank/DDBJ databases">
        <authorList>
            <person name="Ashton P.M."/>
            <person name="Dallman T."/>
            <person name="Nair S."/>
            <person name="De Pinna E."/>
            <person name="Peters T."/>
            <person name="Grant K."/>
        </authorList>
    </citation>
    <scope>NUCLEOTIDE SEQUENCE [LARGE SCALE GENOMIC DNA]</scope>
    <source>
        <strain evidence="1">436933</strain>
    </source>
</reference>
<dbReference type="EMBL" id="AAGUYM010000033">
    <property type="protein sequence ID" value="EBS2695328.1"/>
    <property type="molecule type" value="Genomic_DNA"/>
</dbReference>
<dbReference type="Pfam" id="PF15948">
    <property type="entry name" value="DUF4756"/>
    <property type="match status" value="2"/>
</dbReference>
<sequence length="139" mass="16229">MTAIKTNNNDLIEYLDIVKNLRNYIPIEEYLEEYFKLREDVSVPCSRLSEYRSAHTELRSLDKKKRSLIQTFIGELNPVNRASVVASETTDEEIVSLVIKQRTEATIEFRLSVEQALEELSQLSSEFNIPNQKRRKMAF</sequence>
<dbReference type="Proteomes" id="UP000839726">
    <property type="component" value="Unassembled WGS sequence"/>
</dbReference>
<protein>
    <submittedName>
        <fullName evidence="1">DUF4756 domain-containing protein</fullName>
    </submittedName>
</protein>
<gene>
    <name evidence="1" type="ORF">DRY71_21825</name>
</gene>
<proteinExistence type="predicted"/>
<comment type="caution">
    <text evidence="1">The sequence shown here is derived from an EMBL/GenBank/DDBJ whole genome shotgun (WGS) entry which is preliminary data.</text>
</comment>
<name>A0A5U9KVQ7_SALNE</name>
<evidence type="ECO:0000313" key="1">
    <source>
        <dbReference type="EMBL" id="EBS2695328.1"/>
    </source>
</evidence>
<dbReference type="InterPro" id="IPR031864">
    <property type="entry name" value="DUF4756"/>
</dbReference>